<comment type="caution">
    <text evidence="2">The sequence shown here is derived from an EMBL/GenBank/DDBJ whole genome shotgun (WGS) entry which is preliminary data.</text>
</comment>
<gene>
    <name evidence="2" type="ORF">HP550_14515</name>
</gene>
<sequence length="269" mass="29405">MQINWSREELILACDLVRQNDWWELRPSDPRVAELSRRLQVPFVHPTEGRPANFRNINGVSRKTADLMTQLPHYQGKATKGGRLDRVVLEEFLEDPVAMAAAAGELTLRIDNGDWGLLPDPTIPSVGRTRPTAAPLSRVADRPTLAERRTQPALQPRAIDPSGPEAALASALVESPTFREQHVKSGRHALRIGLVHAVVAQLAAGDGRASSRELAAAAGLEGRSFDPTCAAMRRLLNLEGYTVLALDADGTTVRLDLPLLRDQFRVDAA</sequence>
<evidence type="ECO:0000313" key="3">
    <source>
        <dbReference type="Proteomes" id="UP000565724"/>
    </source>
</evidence>
<organism evidence="2 3">
    <name type="scientific">Cellulomonas humilata</name>
    <dbReference type="NCBI Taxonomy" id="144055"/>
    <lineage>
        <taxon>Bacteria</taxon>
        <taxon>Bacillati</taxon>
        <taxon>Actinomycetota</taxon>
        <taxon>Actinomycetes</taxon>
        <taxon>Micrococcales</taxon>
        <taxon>Cellulomonadaceae</taxon>
        <taxon>Cellulomonas</taxon>
    </lineage>
</organism>
<evidence type="ECO:0000313" key="2">
    <source>
        <dbReference type="EMBL" id="NUU18467.1"/>
    </source>
</evidence>
<dbReference type="Pfam" id="PF25863">
    <property type="entry name" value="PglZ_C"/>
    <property type="match status" value="1"/>
</dbReference>
<dbReference type="Proteomes" id="UP000565724">
    <property type="component" value="Unassembled WGS sequence"/>
</dbReference>
<dbReference type="RefSeq" id="WP_175348388.1">
    <property type="nucleotide sequence ID" value="NZ_JABMCI010000067.1"/>
</dbReference>
<dbReference type="InterPro" id="IPR058882">
    <property type="entry name" value="PglZ_C"/>
</dbReference>
<protein>
    <recommendedName>
        <fullName evidence="1">Alkaline phosphatase-like protein PglZ C-terminal domain-containing protein</fullName>
    </recommendedName>
</protein>
<evidence type="ECO:0000259" key="1">
    <source>
        <dbReference type="Pfam" id="PF25863"/>
    </source>
</evidence>
<accession>A0A7Y6A4D9</accession>
<reference evidence="2 3" key="1">
    <citation type="submission" date="2020-05" db="EMBL/GenBank/DDBJ databases">
        <title>Genome Sequencing of Type Strains.</title>
        <authorList>
            <person name="Lemaire J.F."/>
            <person name="Inderbitzin P."/>
            <person name="Gregorio O.A."/>
            <person name="Collins S.B."/>
            <person name="Wespe N."/>
            <person name="Knight-Connoni V."/>
        </authorList>
    </citation>
    <scope>NUCLEOTIDE SEQUENCE [LARGE SCALE GENOMIC DNA]</scope>
    <source>
        <strain evidence="2 3">ATCC 25174</strain>
    </source>
</reference>
<feature type="domain" description="Alkaline phosphatase-like protein PglZ C-terminal" evidence="1">
    <location>
        <begin position="165"/>
        <end position="265"/>
    </location>
</feature>
<proteinExistence type="predicted"/>
<keyword evidence="3" id="KW-1185">Reference proteome</keyword>
<dbReference type="EMBL" id="JABMCI010000067">
    <property type="protein sequence ID" value="NUU18467.1"/>
    <property type="molecule type" value="Genomic_DNA"/>
</dbReference>
<dbReference type="AlphaFoldDB" id="A0A7Y6A4D9"/>
<name>A0A7Y6A4D9_9CELL</name>